<reference evidence="2" key="1">
    <citation type="submission" date="2015-10" db="EMBL/GenBank/DDBJ databases">
        <title>Draft Genome Sequences of 11 Lactococcus lactis subspecies cremoris strains.</title>
        <authorList>
            <person name="Wels M."/>
            <person name="Backus L."/>
            <person name="Boekhorst J."/>
            <person name="Dijkstra A."/>
            <person name="Beerthuizen M."/>
            <person name="Kelly W."/>
            <person name="Siezen R."/>
            <person name="Bachmann H."/>
            <person name="Van Hijum S."/>
        </authorList>
    </citation>
    <scope>NUCLEOTIDE SEQUENCE [LARGE SCALE GENOMIC DNA]</scope>
    <source>
        <strain evidence="2">LMG8520</strain>
    </source>
</reference>
<accession>A0A0V8CX25</accession>
<dbReference type="PATRIC" id="fig|1360.106.peg.1450"/>
<gene>
    <name evidence="1" type="ORF">LMG8520_2323</name>
</gene>
<dbReference type="EMBL" id="LKLP01000117">
    <property type="protein sequence ID" value="KSU05872.1"/>
    <property type="molecule type" value="Genomic_DNA"/>
</dbReference>
<evidence type="ECO:0000313" key="1">
    <source>
        <dbReference type="EMBL" id="KSU05872.1"/>
    </source>
</evidence>
<dbReference type="Proteomes" id="UP000054230">
    <property type="component" value="Unassembled WGS sequence"/>
</dbReference>
<dbReference type="RefSeq" id="WP_058210428.1">
    <property type="nucleotide sequence ID" value="NZ_LKLP01000117.1"/>
</dbReference>
<organism evidence="1 2">
    <name type="scientific">Lactococcus lactis subsp. lactis</name>
    <name type="common">Streptococcus lactis</name>
    <dbReference type="NCBI Taxonomy" id="1360"/>
    <lineage>
        <taxon>Bacteria</taxon>
        <taxon>Bacillati</taxon>
        <taxon>Bacillota</taxon>
        <taxon>Bacilli</taxon>
        <taxon>Lactobacillales</taxon>
        <taxon>Streptococcaceae</taxon>
        <taxon>Lactococcus</taxon>
    </lineage>
</organism>
<proteinExistence type="predicted"/>
<dbReference type="AlphaFoldDB" id="A0A0V8CX25"/>
<comment type="caution">
    <text evidence="1">The sequence shown here is derived from an EMBL/GenBank/DDBJ whole genome shotgun (WGS) entry which is preliminary data.</text>
</comment>
<sequence length="70" mass="8020">MEKIKILKAFTDIRTKQLYRVGQEVEVAEERVKEIEDNLEAFGGGYFEVLDDTKSKADETKPKKTAKKKG</sequence>
<name>A0A0V8CX25_LACLL</name>
<protein>
    <submittedName>
        <fullName evidence="1">Uncharacterized protein</fullName>
    </submittedName>
</protein>
<evidence type="ECO:0000313" key="2">
    <source>
        <dbReference type="Proteomes" id="UP000054230"/>
    </source>
</evidence>